<keyword evidence="2" id="KW-1185">Reference proteome</keyword>
<dbReference type="KEGG" id="dfa:DFA_00188"/>
<dbReference type="AlphaFoldDB" id="F4PXV0"/>
<reference evidence="2" key="1">
    <citation type="journal article" date="2011" name="Genome Res.">
        <title>Phylogeny-wide analysis of social amoeba genomes highlights ancient origins for complex intercellular communication.</title>
        <authorList>
            <person name="Heidel A.J."/>
            <person name="Lawal H.M."/>
            <person name="Felder M."/>
            <person name="Schilde C."/>
            <person name="Helps N.R."/>
            <person name="Tunggal B."/>
            <person name="Rivero F."/>
            <person name="John U."/>
            <person name="Schleicher M."/>
            <person name="Eichinger L."/>
            <person name="Platzer M."/>
            <person name="Noegel A.A."/>
            <person name="Schaap P."/>
            <person name="Gloeckner G."/>
        </authorList>
    </citation>
    <scope>NUCLEOTIDE SEQUENCE [LARGE SCALE GENOMIC DNA]</scope>
    <source>
        <strain evidence="2">SH3</strain>
    </source>
</reference>
<accession>F4PXV0</accession>
<dbReference type="PANTHER" id="PTHR32134">
    <property type="entry name" value="FNIP REPEAT-CONTAINING PROTEIN"/>
    <property type="match status" value="1"/>
</dbReference>
<gene>
    <name evidence="1" type="ORF">DFA_00188</name>
</gene>
<dbReference type="PANTHER" id="PTHR32134:SF92">
    <property type="entry name" value="FNIP REPEAT-CONTAINING PROTEIN"/>
    <property type="match status" value="1"/>
</dbReference>
<dbReference type="RefSeq" id="XP_004357904.1">
    <property type="nucleotide sequence ID" value="XM_004357847.1"/>
</dbReference>
<sequence>MFLSLVKYDNLSLDFYEKYMEEFVFDNVDDSIKSLVLPKSLKRFGTNDLRILDENHFKYPPTLETLKLYSPQLVLTHQINNEIKVYPDFPTTLRSLTLSYIRTEMQDYTGPVDFSLKHLGQLEYLTIRSCQKGIIGRIDLPDSVKHLSVRYMPSSGNSPISLPPNLQSLHINMEIINSPLPTTITNLSLYYCPYIQPGFIPINVKKLHLSFAHVHNDLVRGSIPYNVEDLTIQNYILPNSTTLSSCFPTTNLVKLTIKKSDFKMTQLPPNLQSYVIHWGNPSLLPTEYPPSLTHLTLSDIHLICKAPSTINHLSVQLKYGSTITIIPNPIPNNIKTLELDIQREHDYKLSLDEILQSQIDTIKLFNFSISIRKFKDQYQTVLFLEKGSLYGAFLNRNQKYYLSIQKGLPTIEINK</sequence>
<dbReference type="InterPro" id="IPR051251">
    <property type="entry name" value="STK_FNIP-Repeat"/>
</dbReference>
<dbReference type="Gene3D" id="3.80.10.10">
    <property type="entry name" value="Ribonuclease Inhibitor"/>
    <property type="match status" value="1"/>
</dbReference>
<name>F4PXV0_CACFS</name>
<evidence type="ECO:0000313" key="2">
    <source>
        <dbReference type="Proteomes" id="UP000007797"/>
    </source>
</evidence>
<dbReference type="InterPro" id="IPR032675">
    <property type="entry name" value="LRR_dom_sf"/>
</dbReference>
<dbReference type="Proteomes" id="UP000007797">
    <property type="component" value="Unassembled WGS sequence"/>
</dbReference>
<organism evidence="1 2">
    <name type="scientific">Cavenderia fasciculata</name>
    <name type="common">Slime mold</name>
    <name type="synonym">Dictyostelium fasciculatum</name>
    <dbReference type="NCBI Taxonomy" id="261658"/>
    <lineage>
        <taxon>Eukaryota</taxon>
        <taxon>Amoebozoa</taxon>
        <taxon>Evosea</taxon>
        <taxon>Eumycetozoa</taxon>
        <taxon>Dictyostelia</taxon>
        <taxon>Acytosteliales</taxon>
        <taxon>Cavenderiaceae</taxon>
        <taxon>Cavenderia</taxon>
    </lineage>
</organism>
<dbReference type="GeneID" id="14871749"/>
<evidence type="ECO:0008006" key="3">
    <source>
        <dbReference type="Google" id="ProtNLM"/>
    </source>
</evidence>
<dbReference type="SUPFAM" id="SSF52047">
    <property type="entry name" value="RNI-like"/>
    <property type="match status" value="1"/>
</dbReference>
<proteinExistence type="predicted"/>
<protein>
    <recommendedName>
        <fullName evidence="3">FNIP repeat-containing protein</fullName>
    </recommendedName>
</protein>
<dbReference type="EMBL" id="GL883014">
    <property type="protein sequence ID" value="EGG19610.1"/>
    <property type="molecule type" value="Genomic_DNA"/>
</dbReference>
<evidence type="ECO:0000313" key="1">
    <source>
        <dbReference type="EMBL" id="EGG19610.1"/>
    </source>
</evidence>